<evidence type="ECO:0000313" key="3">
    <source>
        <dbReference type="Proteomes" id="UP000553343"/>
    </source>
</evidence>
<dbReference type="InterPro" id="IPR016155">
    <property type="entry name" value="Mopterin_synth/thiamin_S_b"/>
</dbReference>
<proteinExistence type="predicted"/>
<organism evidence="2 3">
    <name type="scientific">Desulfobacter latus</name>
    <dbReference type="NCBI Taxonomy" id="2292"/>
    <lineage>
        <taxon>Bacteria</taxon>
        <taxon>Pseudomonadati</taxon>
        <taxon>Thermodesulfobacteriota</taxon>
        <taxon>Desulfobacteria</taxon>
        <taxon>Desulfobacterales</taxon>
        <taxon>Desulfobacteraceae</taxon>
        <taxon>Desulfobacter</taxon>
    </lineage>
</organism>
<dbReference type="AlphaFoldDB" id="A0A850SX43"/>
<dbReference type="SUPFAM" id="SSF54285">
    <property type="entry name" value="MoaD/ThiS"/>
    <property type="match status" value="1"/>
</dbReference>
<dbReference type="EMBL" id="JACADJ010000044">
    <property type="protein sequence ID" value="NWH05719.1"/>
    <property type="molecule type" value="Genomic_DNA"/>
</dbReference>
<protein>
    <submittedName>
        <fullName evidence="2">MoaD/ThiS family protein</fullName>
    </submittedName>
</protein>
<name>A0A850SX43_9BACT</name>
<dbReference type="Pfam" id="PF14451">
    <property type="entry name" value="Ub-Mut7C"/>
    <property type="match status" value="1"/>
</dbReference>
<keyword evidence="3" id="KW-1185">Reference proteome</keyword>
<dbReference type="Gene3D" id="3.10.20.30">
    <property type="match status" value="1"/>
</dbReference>
<dbReference type="RefSeq" id="WP_178367176.1">
    <property type="nucleotide sequence ID" value="NZ_JACADJ010000044.1"/>
</dbReference>
<feature type="domain" description="Ubiquitin Mut7-C" evidence="1">
    <location>
        <begin position="2"/>
        <end position="74"/>
    </location>
</feature>
<dbReference type="CDD" id="cd17040">
    <property type="entry name" value="Ubl_MoaD_like"/>
    <property type="match status" value="1"/>
</dbReference>
<dbReference type="InterPro" id="IPR012675">
    <property type="entry name" value="Beta-grasp_dom_sf"/>
</dbReference>
<evidence type="ECO:0000259" key="1">
    <source>
        <dbReference type="Pfam" id="PF14451"/>
    </source>
</evidence>
<dbReference type="InterPro" id="IPR027798">
    <property type="entry name" value="Ub_Mut7C"/>
</dbReference>
<reference evidence="2 3" key="1">
    <citation type="submission" date="2020-06" db="EMBL/GenBank/DDBJ databases">
        <title>High-quality draft genome of sulfate reducer Desulfobacter latus type strain AcrS2 isolated from marine sediment.</title>
        <authorList>
            <person name="Hoppe M."/>
            <person name="Larsen C.K."/>
            <person name="Marshall I.P.G."/>
            <person name="Schramm A."/>
            <person name="Marietou A.G."/>
        </authorList>
    </citation>
    <scope>NUCLEOTIDE SEQUENCE [LARGE SCALE GENOMIC DNA]</scope>
    <source>
        <strain evidence="2 3">AcRS2</strain>
    </source>
</reference>
<evidence type="ECO:0000313" key="2">
    <source>
        <dbReference type="EMBL" id="NWH05719.1"/>
    </source>
</evidence>
<gene>
    <name evidence="2" type="ORF">HXW94_12110</name>
</gene>
<accession>A0A850SX43</accession>
<sequence>MKIEVRLFASLAAYADHGDMDSEGCLNLEGPATIRDAVLRLGVPEQEIKLVFLNGIGASLDSSLKDKDRVGIFPPIGGG</sequence>
<comment type="caution">
    <text evidence="2">The sequence shown here is derived from an EMBL/GenBank/DDBJ whole genome shotgun (WGS) entry which is preliminary data.</text>
</comment>
<dbReference type="Proteomes" id="UP000553343">
    <property type="component" value="Unassembled WGS sequence"/>
</dbReference>